<dbReference type="PANTHER" id="PTHR43391:SF86">
    <property type="entry name" value="SHORT-CHAIN DEHYDROGENASE_REDUCTASE FAMILY PROTEIN"/>
    <property type="match status" value="1"/>
</dbReference>
<evidence type="ECO:0000256" key="2">
    <source>
        <dbReference type="ARBA" id="ARBA00023002"/>
    </source>
</evidence>
<reference evidence="4 5" key="1">
    <citation type="submission" date="2019-03" db="EMBL/GenBank/DDBJ databases">
        <title>Genomic Encyclopedia of Type Strains, Phase IV (KMG-IV): sequencing the most valuable type-strain genomes for metagenomic binning, comparative biology and taxonomic classification.</title>
        <authorList>
            <person name="Goeker M."/>
        </authorList>
    </citation>
    <scope>NUCLEOTIDE SEQUENCE [LARGE SCALE GENOMIC DNA]</scope>
    <source>
        <strain evidence="4 5">DSM 21667</strain>
    </source>
</reference>
<dbReference type="GO" id="GO:0005829">
    <property type="term" value="C:cytosol"/>
    <property type="evidence" value="ECO:0007669"/>
    <property type="project" value="TreeGrafter"/>
</dbReference>
<evidence type="ECO:0000313" key="4">
    <source>
        <dbReference type="EMBL" id="TDR45028.1"/>
    </source>
</evidence>
<evidence type="ECO:0000256" key="3">
    <source>
        <dbReference type="RuleBase" id="RU000363"/>
    </source>
</evidence>
<evidence type="ECO:0000313" key="5">
    <source>
        <dbReference type="Proteomes" id="UP000295293"/>
    </source>
</evidence>
<dbReference type="InterPro" id="IPR002347">
    <property type="entry name" value="SDR_fam"/>
</dbReference>
<dbReference type="EMBL" id="SNZH01000005">
    <property type="protein sequence ID" value="TDR45028.1"/>
    <property type="molecule type" value="Genomic_DNA"/>
</dbReference>
<dbReference type="PRINTS" id="PR00080">
    <property type="entry name" value="SDRFAMILY"/>
</dbReference>
<comment type="caution">
    <text evidence="4">The sequence shown here is derived from an EMBL/GenBank/DDBJ whole genome shotgun (WGS) entry which is preliminary data.</text>
</comment>
<evidence type="ECO:0000256" key="1">
    <source>
        <dbReference type="ARBA" id="ARBA00006484"/>
    </source>
</evidence>
<gene>
    <name evidence="4" type="ORF">DFR29_105211</name>
</gene>
<proteinExistence type="inferred from homology"/>
<dbReference type="GO" id="GO:0016491">
    <property type="term" value="F:oxidoreductase activity"/>
    <property type="evidence" value="ECO:0007669"/>
    <property type="project" value="UniProtKB-KW"/>
</dbReference>
<keyword evidence="5" id="KW-1185">Reference proteome</keyword>
<dbReference type="RefSeq" id="WP_133818530.1">
    <property type="nucleotide sequence ID" value="NZ_SNZH01000005.1"/>
</dbReference>
<protein>
    <submittedName>
        <fullName evidence="4">Short-subunit dehydrogenase</fullName>
    </submittedName>
</protein>
<accession>A0A4R6Z0J0</accession>
<dbReference type="PANTHER" id="PTHR43391">
    <property type="entry name" value="RETINOL DEHYDROGENASE-RELATED"/>
    <property type="match status" value="1"/>
</dbReference>
<dbReference type="InterPro" id="IPR036291">
    <property type="entry name" value="NAD(P)-bd_dom_sf"/>
</dbReference>
<name>A0A4R6Z0J0_9GAMM</name>
<dbReference type="AlphaFoldDB" id="A0A4R6Z0J0"/>
<dbReference type="PROSITE" id="PS00061">
    <property type="entry name" value="ADH_SHORT"/>
    <property type="match status" value="1"/>
</dbReference>
<comment type="similarity">
    <text evidence="1 3">Belongs to the short-chain dehydrogenases/reductases (SDR) family.</text>
</comment>
<dbReference type="Gene3D" id="3.40.50.720">
    <property type="entry name" value="NAD(P)-binding Rossmann-like Domain"/>
    <property type="match status" value="1"/>
</dbReference>
<dbReference type="Pfam" id="PF00106">
    <property type="entry name" value="adh_short"/>
    <property type="match status" value="1"/>
</dbReference>
<organism evidence="4 5">
    <name type="scientific">Tahibacter aquaticus</name>
    <dbReference type="NCBI Taxonomy" id="520092"/>
    <lineage>
        <taxon>Bacteria</taxon>
        <taxon>Pseudomonadati</taxon>
        <taxon>Pseudomonadota</taxon>
        <taxon>Gammaproteobacteria</taxon>
        <taxon>Lysobacterales</taxon>
        <taxon>Rhodanobacteraceae</taxon>
        <taxon>Tahibacter</taxon>
    </lineage>
</organism>
<keyword evidence="2" id="KW-0560">Oxidoreductase</keyword>
<dbReference type="PRINTS" id="PR00081">
    <property type="entry name" value="GDHRDH"/>
</dbReference>
<dbReference type="SUPFAM" id="SSF51735">
    <property type="entry name" value="NAD(P)-binding Rossmann-fold domains"/>
    <property type="match status" value="1"/>
</dbReference>
<sequence>MKRKVLITGCSSGLGLALARQLSQDGWQVLAAVRDIAQRPAGLPDIEFLPLDLADSGAIARLAAQIDELDCLVNNAGYGLVGPFSSYTLHQMQHQLQVNFLGPAQLTQALLPALRRRQGRVIVLSSLSGETGLPLNSLYCASKFALEGWAESLAHELPAQGLQIALVEPGGRRTRFAANLRWGEQTQQLAATEQAQLRGYRALLARLLARPGKDEGAVIAAIASLLQRAQMPLRTRVGSDAQSLHWLKRLLPERLAQRLLARQFRTLLAAPADRSEPPA</sequence>
<dbReference type="Proteomes" id="UP000295293">
    <property type="component" value="Unassembled WGS sequence"/>
</dbReference>
<dbReference type="InterPro" id="IPR020904">
    <property type="entry name" value="Sc_DH/Rdtase_CS"/>
</dbReference>
<dbReference type="OrthoDB" id="9775296at2"/>